<dbReference type="Pfam" id="PF02701">
    <property type="entry name" value="Zn_ribbon_Dof"/>
    <property type="match status" value="1"/>
</dbReference>
<feature type="domain" description="Dof-type" evidence="11">
    <location>
        <begin position="72"/>
        <end position="126"/>
    </location>
</feature>
<gene>
    <name evidence="12" type="ORF">MKW94_006928</name>
</gene>
<name>A0AA41VQE3_PAPNU</name>
<evidence type="ECO:0000256" key="3">
    <source>
        <dbReference type="ARBA" id="ARBA00022833"/>
    </source>
</evidence>
<dbReference type="GO" id="GO:0008270">
    <property type="term" value="F:zinc ion binding"/>
    <property type="evidence" value="ECO:0007669"/>
    <property type="project" value="UniProtKB-KW"/>
</dbReference>
<accession>A0AA41VQE3</accession>
<evidence type="ECO:0000256" key="1">
    <source>
        <dbReference type="ARBA" id="ARBA00022723"/>
    </source>
</evidence>
<keyword evidence="7 8" id="KW-0539">Nucleus</keyword>
<evidence type="ECO:0000259" key="11">
    <source>
        <dbReference type="PROSITE" id="PS50884"/>
    </source>
</evidence>
<dbReference type="InterPro" id="IPR003851">
    <property type="entry name" value="Znf_Dof"/>
</dbReference>
<dbReference type="AlphaFoldDB" id="A0AA41VQE3"/>
<evidence type="ECO:0000256" key="4">
    <source>
        <dbReference type="ARBA" id="ARBA00023015"/>
    </source>
</evidence>
<dbReference type="PROSITE" id="PS50884">
    <property type="entry name" value="ZF_DOF_2"/>
    <property type="match status" value="1"/>
</dbReference>
<evidence type="ECO:0000256" key="10">
    <source>
        <dbReference type="SAM" id="MobiDB-lite"/>
    </source>
</evidence>
<dbReference type="EMBL" id="JAJJMA010271351">
    <property type="protein sequence ID" value="MCL7045575.1"/>
    <property type="molecule type" value="Genomic_DNA"/>
</dbReference>
<dbReference type="PANTHER" id="PTHR31992:SF141">
    <property type="entry name" value="DOF ZINC FINGER PROTEIN DOF1.4"/>
    <property type="match status" value="1"/>
</dbReference>
<dbReference type="GO" id="GO:0003677">
    <property type="term" value="F:DNA binding"/>
    <property type="evidence" value="ECO:0007669"/>
    <property type="project" value="UniProtKB-UniRule"/>
</dbReference>
<dbReference type="GO" id="GO:0005634">
    <property type="term" value="C:nucleus"/>
    <property type="evidence" value="ECO:0007669"/>
    <property type="project" value="UniProtKB-SubCell"/>
</dbReference>
<protein>
    <recommendedName>
        <fullName evidence="9">Dof zinc finger protein</fullName>
    </recommendedName>
</protein>
<reference evidence="12" key="1">
    <citation type="submission" date="2022-03" db="EMBL/GenBank/DDBJ databases">
        <title>A functionally conserved STORR gene fusion in Papaver species that diverged 16.8 million years ago.</title>
        <authorList>
            <person name="Catania T."/>
        </authorList>
    </citation>
    <scope>NUCLEOTIDE SEQUENCE</scope>
    <source>
        <strain evidence="12">S-191538</strain>
    </source>
</reference>
<keyword evidence="4 9" id="KW-0805">Transcription regulation</keyword>
<dbReference type="GO" id="GO:0003700">
    <property type="term" value="F:DNA-binding transcription factor activity"/>
    <property type="evidence" value="ECO:0007669"/>
    <property type="project" value="UniProtKB-UniRule"/>
</dbReference>
<evidence type="ECO:0000256" key="6">
    <source>
        <dbReference type="ARBA" id="ARBA00023163"/>
    </source>
</evidence>
<evidence type="ECO:0000256" key="8">
    <source>
        <dbReference type="PROSITE-ProRule" id="PRU00071"/>
    </source>
</evidence>
<sequence length="410" mass="45755">MALEDILNCTSKQQQEQQKRSLMNKPQPEAFKCQRCDSSNKGTALEDVLDCPSKQLQEQQKRSLVNKPQEALKCPRCDSSNTKFSFYNNYSRSQPRYFCKACRRFWTKGGSLRNVPVGGGCRKYYRRISSCSASSKAKSSPSSSISCHHRDNPYQIYLYTNSIINPLLAFPTYDLSIALGRLHKQQPTWQLGFDHEHHQPSYGNPNSIIRNIINSSNANNTDPGFIDVPRNGYLGHEHPLNCINTRGNTSSIIGNCINSSNSNTTNPGYIYAPKSGFLEPSSGLHNPSIGYNGIGMTDHQQHLQQVERQSSNGGGSINGNCHEEDDHCREQVVLQYKYEEIDLPCTVSSTITTSTKPEILNDSVTKVLWNLPWHGQFSGGEQGNNNIYNNHHKKMGSVINNSTSGGAGRD</sequence>
<evidence type="ECO:0000256" key="7">
    <source>
        <dbReference type="ARBA" id="ARBA00023242"/>
    </source>
</evidence>
<comment type="function">
    <text evidence="9">Transcription factor that binds specifically to a 5'-AA[AG]G-3' consensus core sequence.</text>
</comment>
<feature type="region of interest" description="Disordered" evidence="10">
    <location>
        <begin position="1"/>
        <end position="26"/>
    </location>
</feature>
<keyword evidence="1 9" id="KW-0479">Metal-binding</keyword>
<keyword evidence="3 9" id="KW-0862">Zinc</keyword>
<keyword evidence="2 8" id="KW-0863">Zinc-finger</keyword>
<keyword evidence="5 8" id="KW-0238">DNA-binding</keyword>
<keyword evidence="6 9" id="KW-0804">Transcription</keyword>
<dbReference type="InterPro" id="IPR045174">
    <property type="entry name" value="Dof"/>
</dbReference>
<evidence type="ECO:0000256" key="2">
    <source>
        <dbReference type="ARBA" id="ARBA00022771"/>
    </source>
</evidence>
<comment type="subcellular location">
    <subcellularLocation>
        <location evidence="8 9">Nucleus</location>
    </subcellularLocation>
</comment>
<dbReference type="Proteomes" id="UP001177140">
    <property type="component" value="Unassembled WGS sequence"/>
</dbReference>
<evidence type="ECO:0000313" key="12">
    <source>
        <dbReference type="EMBL" id="MCL7045575.1"/>
    </source>
</evidence>
<proteinExistence type="predicted"/>
<keyword evidence="13" id="KW-1185">Reference proteome</keyword>
<dbReference type="PROSITE" id="PS01361">
    <property type="entry name" value="ZF_DOF_1"/>
    <property type="match status" value="1"/>
</dbReference>
<comment type="caution">
    <text evidence="12">The sequence shown here is derived from an EMBL/GenBank/DDBJ whole genome shotgun (WGS) entry which is preliminary data.</text>
</comment>
<evidence type="ECO:0000256" key="9">
    <source>
        <dbReference type="RuleBase" id="RU369094"/>
    </source>
</evidence>
<evidence type="ECO:0000256" key="5">
    <source>
        <dbReference type="ARBA" id="ARBA00023125"/>
    </source>
</evidence>
<evidence type="ECO:0000313" key="13">
    <source>
        <dbReference type="Proteomes" id="UP001177140"/>
    </source>
</evidence>
<dbReference type="PANTHER" id="PTHR31992">
    <property type="entry name" value="DOF ZINC FINGER PROTEIN DOF1.4-RELATED"/>
    <property type="match status" value="1"/>
</dbReference>
<organism evidence="12 13">
    <name type="scientific">Papaver nudicaule</name>
    <name type="common">Iceland poppy</name>
    <dbReference type="NCBI Taxonomy" id="74823"/>
    <lineage>
        <taxon>Eukaryota</taxon>
        <taxon>Viridiplantae</taxon>
        <taxon>Streptophyta</taxon>
        <taxon>Embryophyta</taxon>
        <taxon>Tracheophyta</taxon>
        <taxon>Spermatophyta</taxon>
        <taxon>Magnoliopsida</taxon>
        <taxon>Ranunculales</taxon>
        <taxon>Papaveraceae</taxon>
        <taxon>Papaveroideae</taxon>
        <taxon>Papaver</taxon>
    </lineage>
</organism>